<keyword evidence="5" id="KW-0460">Magnesium</keyword>
<dbReference type="PANTHER" id="PTHR23407">
    <property type="entry name" value="ATPASE INHIBITOR/5-FORMYLTETRAHYDROFOLATE CYCLO-LIGASE"/>
    <property type="match status" value="1"/>
</dbReference>
<evidence type="ECO:0000256" key="5">
    <source>
        <dbReference type="RuleBase" id="RU361279"/>
    </source>
</evidence>
<feature type="binding site" evidence="4">
    <location>
        <position position="55"/>
    </location>
    <ligand>
        <name>substrate</name>
    </ligand>
</feature>
<proteinExistence type="inferred from homology"/>
<dbReference type="Pfam" id="PF01812">
    <property type="entry name" value="5-FTHF_cyc-lig"/>
    <property type="match status" value="1"/>
</dbReference>
<dbReference type="GO" id="GO:0005524">
    <property type="term" value="F:ATP binding"/>
    <property type="evidence" value="ECO:0007669"/>
    <property type="project" value="UniProtKB-KW"/>
</dbReference>
<keyword evidence="7" id="KW-1185">Reference proteome</keyword>
<evidence type="ECO:0000256" key="3">
    <source>
        <dbReference type="ARBA" id="ARBA00022840"/>
    </source>
</evidence>
<dbReference type="EMBL" id="CP046056">
    <property type="protein sequence ID" value="QQD23035.1"/>
    <property type="molecule type" value="Genomic_DNA"/>
</dbReference>
<dbReference type="Gene3D" id="3.40.50.10420">
    <property type="entry name" value="NagB/RpiA/CoA transferase-like"/>
    <property type="match status" value="1"/>
</dbReference>
<dbReference type="RefSeq" id="WP_228345547.1">
    <property type="nucleotide sequence ID" value="NZ_CP046056.1"/>
</dbReference>
<gene>
    <name evidence="6" type="ORF">GJQ55_00445</name>
</gene>
<evidence type="ECO:0000256" key="1">
    <source>
        <dbReference type="ARBA" id="ARBA00010638"/>
    </source>
</evidence>
<dbReference type="GO" id="GO:0046872">
    <property type="term" value="F:metal ion binding"/>
    <property type="evidence" value="ECO:0007669"/>
    <property type="project" value="UniProtKB-KW"/>
</dbReference>
<dbReference type="NCBIfam" id="TIGR02727">
    <property type="entry name" value="MTHFS_bact"/>
    <property type="match status" value="1"/>
</dbReference>
<feature type="binding site" evidence="4">
    <location>
        <begin position="9"/>
        <end position="13"/>
    </location>
    <ligand>
        <name>ATP</name>
        <dbReference type="ChEBI" id="CHEBI:30616"/>
    </ligand>
</feature>
<dbReference type="GO" id="GO:0035999">
    <property type="term" value="P:tetrahydrofolate interconversion"/>
    <property type="evidence" value="ECO:0007669"/>
    <property type="project" value="TreeGrafter"/>
</dbReference>
<keyword evidence="3 4" id="KW-0067">ATP-binding</keyword>
<evidence type="ECO:0000256" key="2">
    <source>
        <dbReference type="ARBA" id="ARBA00022741"/>
    </source>
</evidence>
<evidence type="ECO:0000256" key="4">
    <source>
        <dbReference type="PIRSR" id="PIRSR006806-1"/>
    </source>
</evidence>
<accession>A0A9X7UVU3</accession>
<name>A0A9X7UVU3_9GAMM</name>
<dbReference type="EC" id="6.3.3.2" evidence="5"/>
<dbReference type="InterPro" id="IPR002698">
    <property type="entry name" value="FTHF_cligase"/>
</dbReference>
<comment type="cofactor">
    <cofactor evidence="5">
        <name>Mg(2+)</name>
        <dbReference type="ChEBI" id="CHEBI:18420"/>
    </cofactor>
</comment>
<comment type="similarity">
    <text evidence="1 5">Belongs to the 5-formyltetrahydrofolate cyclo-ligase family.</text>
</comment>
<protein>
    <recommendedName>
        <fullName evidence="5">5-formyltetrahydrofolate cyclo-ligase</fullName>
        <ecNumber evidence="5">6.3.3.2</ecNumber>
    </recommendedName>
</protein>
<evidence type="ECO:0000313" key="6">
    <source>
        <dbReference type="EMBL" id="QQD23035.1"/>
    </source>
</evidence>
<comment type="catalytic activity">
    <reaction evidence="5">
        <text>(6S)-5-formyl-5,6,7,8-tetrahydrofolate + ATP = (6R)-5,10-methenyltetrahydrofolate + ADP + phosphate</text>
        <dbReference type="Rhea" id="RHEA:10488"/>
        <dbReference type="ChEBI" id="CHEBI:30616"/>
        <dbReference type="ChEBI" id="CHEBI:43474"/>
        <dbReference type="ChEBI" id="CHEBI:57455"/>
        <dbReference type="ChEBI" id="CHEBI:57457"/>
        <dbReference type="ChEBI" id="CHEBI:456216"/>
        <dbReference type="EC" id="6.3.3.2"/>
    </reaction>
</comment>
<dbReference type="AlphaFoldDB" id="A0A9X7UVU3"/>
<sequence length="199" mass="23273">MPSTTMLSKPELRRQMRNQRRRLTQPQRRQAAAQLLHSLRHNRHFQYSRHIAVYLTNDGEIDTGPLIRDLQRRGKCLYLPVLHPLRQGHLSFLRWDRHTKLVKNRFGIREPVFGRSRSMPARFVQLVCMPLVAFDQQGNRLGMGGGFYDRTLAFMHQPGQQPALLGCAYDWQKTTALAAEPWDIPLSAIATDQRLYRFR</sequence>
<dbReference type="InterPro" id="IPR024185">
    <property type="entry name" value="FTHF_cligase-like_sf"/>
</dbReference>
<dbReference type="PIRSF" id="PIRSF006806">
    <property type="entry name" value="FTHF_cligase"/>
    <property type="match status" value="1"/>
</dbReference>
<dbReference type="InterPro" id="IPR037171">
    <property type="entry name" value="NagB/RpiA_transferase-like"/>
</dbReference>
<keyword evidence="2 4" id="KW-0547">Nucleotide-binding</keyword>
<feature type="binding site" evidence="4">
    <location>
        <begin position="140"/>
        <end position="148"/>
    </location>
    <ligand>
        <name>ATP</name>
        <dbReference type="ChEBI" id="CHEBI:30616"/>
    </ligand>
</feature>
<dbReference type="GO" id="GO:0009396">
    <property type="term" value="P:folic acid-containing compound biosynthetic process"/>
    <property type="evidence" value="ECO:0007669"/>
    <property type="project" value="TreeGrafter"/>
</dbReference>
<dbReference type="Proteomes" id="UP000596074">
    <property type="component" value="Chromosome"/>
</dbReference>
<keyword evidence="5" id="KW-0479">Metal-binding</keyword>
<dbReference type="KEGG" id="vcw:GJQ55_00445"/>
<reference evidence="6 7" key="1">
    <citation type="submission" date="2019-11" db="EMBL/GenBank/DDBJ databases">
        <title>Venatorbacter sp. nov. a predator of Campylobacter and other Gram-negative bacteria.</title>
        <authorList>
            <person name="Saeedi A."/>
            <person name="Cummings N.J."/>
            <person name="Connerton I.F."/>
            <person name="Connerton P.L."/>
        </authorList>
    </citation>
    <scope>NUCLEOTIDE SEQUENCE [LARGE SCALE GENOMIC DNA]</scope>
    <source>
        <strain evidence="6">XL5</strain>
    </source>
</reference>
<dbReference type="PANTHER" id="PTHR23407:SF1">
    <property type="entry name" value="5-FORMYLTETRAHYDROFOLATE CYCLO-LIGASE"/>
    <property type="match status" value="1"/>
</dbReference>
<dbReference type="SUPFAM" id="SSF100950">
    <property type="entry name" value="NagB/RpiA/CoA transferase-like"/>
    <property type="match status" value="1"/>
</dbReference>
<evidence type="ECO:0000313" key="7">
    <source>
        <dbReference type="Proteomes" id="UP000596074"/>
    </source>
</evidence>
<keyword evidence="6" id="KW-0436">Ligase</keyword>
<organism evidence="6 7">
    <name type="scientific">Venatoribacter cucullus</name>
    <dbReference type="NCBI Taxonomy" id="2661630"/>
    <lineage>
        <taxon>Bacteria</taxon>
        <taxon>Pseudomonadati</taxon>
        <taxon>Pseudomonadota</taxon>
        <taxon>Gammaproteobacteria</taxon>
        <taxon>Oceanospirillales</taxon>
        <taxon>Oceanospirillaceae</taxon>
        <taxon>Venatoribacter</taxon>
    </lineage>
</organism>
<dbReference type="GO" id="GO:0030272">
    <property type="term" value="F:5-formyltetrahydrofolate cyclo-ligase activity"/>
    <property type="evidence" value="ECO:0007669"/>
    <property type="project" value="UniProtKB-EC"/>
</dbReference>
<feature type="binding site" evidence="4">
    <location>
        <position position="60"/>
    </location>
    <ligand>
        <name>substrate</name>
    </ligand>
</feature>